<proteinExistence type="predicted"/>
<sequence>MATSDLSMDSCTVRRFLPLGARVKEVGQSLLDTWRGLEVLWCGASVLQCLFLTAVKNPGEEGCLEYPGISWKVIPPIHGLALSSKPVSSQETKTTLVIAGRQRSEERIKAAILYKALLSVDRNLLLFLILLGAMLEDLTPSEILSIVLEGLEGRRRSLVTGLE</sequence>
<organism evidence="1 2">
    <name type="scientific">Pomacea canaliculata</name>
    <name type="common">Golden apple snail</name>
    <dbReference type="NCBI Taxonomy" id="400727"/>
    <lineage>
        <taxon>Eukaryota</taxon>
        <taxon>Metazoa</taxon>
        <taxon>Spiralia</taxon>
        <taxon>Lophotrochozoa</taxon>
        <taxon>Mollusca</taxon>
        <taxon>Gastropoda</taxon>
        <taxon>Caenogastropoda</taxon>
        <taxon>Architaenioglossa</taxon>
        <taxon>Ampullarioidea</taxon>
        <taxon>Ampullariidae</taxon>
        <taxon>Pomacea</taxon>
    </lineage>
</organism>
<protein>
    <submittedName>
        <fullName evidence="1">Uncharacterized protein</fullName>
    </submittedName>
</protein>
<evidence type="ECO:0000313" key="1">
    <source>
        <dbReference type="EMBL" id="PVD39245.1"/>
    </source>
</evidence>
<comment type="caution">
    <text evidence="1">The sequence shown here is derived from an EMBL/GenBank/DDBJ whole genome shotgun (WGS) entry which is preliminary data.</text>
</comment>
<dbReference type="AlphaFoldDB" id="A0A2T7Q0N9"/>
<evidence type="ECO:0000313" key="2">
    <source>
        <dbReference type="Proteomes" id="UP000245119"/>
    </source>
</evidence>
<accession>A0A2T7Q0N9</accession>
<dbReference type="EMBL" id="PZQS01000001">
    <property type="protein sequence ID" value="PVD39245.1"/>
    <property type="molecule type" value="Genomic_DNA"/>
</dbReference>
<gene>
    <name evidence="1" type="ORF">C0Q70_01873</name>
</gene>
<keyword evidence="2" id="KW-1185">Reference proteome</keyword>
<dbReference type="Proteomes" id="UP000245119">
    <property type="component" value="Linkage Group LG1"/>
</dbReference>
<name>A0A2T7Q0N9_POMCA</name>
<reference evidence="1 2" key="1">
    <citation type="submission" date="2018-04" db="EMBL/GenBank/DDBJ databases">
        <title>The genome of golden apple snail Pomacea canaliculata provides insight into stress tolerance and invasive adaptation.</title>
        <authorList>
            <person name="Liu C."/>
            <person name="Liu B."/>
            <person name="Ren Y."/>
            <person name="Zhang Y."/>
            <person name="Wang H."/>
            <person name="Li S."/>
            <person name="Jiang F."/>
            <person name="Yin L."/>
            <person name="Zhang G."/>
            <person name="Qian W."/>
            <person name="Fan W."/>
        </authorList>
    </citation>
    <scope>NUCLEOTIDE SEQUENCE [LARGE SCALE GENOMIC DNA]</scope>
    <source>
        <strain evidence="1">SZHN2017</strain>
        <tissue evidence="1">Muscle</tissue>
    </source>
</reference>